<name>A0A517P4M7_9PLAN</name>
<keyword evidence="11" id="KW-1185">Reference proteome</keyword>
<keyword evidence="5 8" id="KW-1133">Transmembrane helix</keyword>
<feature type="region of interest" description="Disordered" evidence="7">
    <location>
        <begin position="171"/>
        <end position="191"/>
    </location>
</feature>
<feature type="transmembrane region" description="Helical" evidence="8">
    <location>
        <begin position="86"/>
        <end position="105"/>
    </location>
</feature>
<evidence type="ECO:0000256" key="4">
    <source>
        <dbReference type="ARBA" id="ARBA00022692"/>
    </source>
</evidence>
<dbReference type="PANTHER" id="PTHR34582:SF6">
    <property type="entry name" value="UPF0702 TRANSMEMBRANE PROTEIN YCAP"/>
    <property type="match status" value="1"/>
</dbReference>
<dbReference type="OrthoDB" id="9793799at2"/>
<dbReference type="InterPro" id="IPR023090">
    <property type="entry name" value="UPF0702_alpha/beta_dom_sf"/>
</dbReference>
<evidence type="ECO:0000313" key="11">
    <source>
        <dbReference type="Proteomes" id="UP000318741"/>
    </source>
</evidence>
<keyword evidence="6 8" id="KW-0472">Membrane</keyword>
<dbReference type="GO" id="GO:0005886">
    <property type="term" value="C:plasma membrane"/>
    <property type="evidence" value="ECO:0007669"/>
    <property type="project" value="UniProtKB-SubCell"/>
</dbReference>
<dbReference type="InterPro" id="IPR007353">
    <property type="entry name" value="DUF421"/>
</dbReference>
<evidence type="ECO:0000256" key="8">
    <source>
        <dbReference type="SAM" id="Phobius"/>
    </source>
</evidence>
<dbReference type="AlphaFoldDB" id="A0A517P4M7"/>
<evidence type="ECO:0000259" key="9">
    <source>
        <dbReference type="Pfam" id="PF04239"/>
    </source>
</evidence>
<dbReference type="Proteomes" id="UP000318741">
    <property type="component" value="Chromosome"/>
</dbReference>
<keyword evidence="3" id="KW-1003">Cell membrane</keyword>
<reference evidence="10 11" key="1">
    <citation type="submission" date="2019-02" db="EMBL/GenBank/DDBJ databases">
        <title>Deep-cultivation of Planctomycetes and their phenomic and genomic characterization uncovers novel biology.</title>
        <authorList>
            <person name="Wiegand S."/>
            <person name="Jogler M."/>
            <person name="Boedeker C."/>
            <person name="Pinto D."/>
            <person name="Vollmers J."/>
            <person name="Rivas-Marin E."/>
            <person name="Kohn T."/>
            <person name="Peeters S.H."/>
            <person name="Heuer A."/>
            <person name="Rast P."/>
            <person name="Oberbeckmann S."/>
            <person name="Bunk B."/>
            <person name="Jeske O."/>
            <person name="Meyerdierks A."/>
            <person name="Storesund J.E."/>
            <person name="Kallscheuer N."/>
            <person name="Luecker S."/>
            <person name="Lage O.M."/>
            <person name="Pohl T."/>
            <person name="Merkel B.J."/>
            <person name="Hornburger P."/>
            <person name="Mueller R.-W."/>
            <person name="Bruemmer F."/>
            <person name="Labrenz M."/>
            <person name="Spormann A.M."/>
            <person name="Op den Camp H."/>
            <person name="Overmann J."/>
            <person name="Amann R."/>
            <person name="Jetten M.S.M."/>
            <person name="Mascher T."/>
            <person name="Medema M.H."/>
            <person name="Devos D.P."/>
            <person name="Kaster A.-K."/>
            <person name="Ovreas L."/>
            <person name="Rohde M."/>
            <person name="Galperin M.Y."/>
            <person name="Jogler C."/>
        </authorList>
    </citation>
    <scope>NUCLEOTIDE SEQUENCE [LARGE SCALE GENOMIC DNA]</scope>
    <source>
        <strain evidence="10 11">CA12</strain>
    </source>
</reference>
<dbReference type="EMBL" id="CP036265">
    <property type="protein sequence ID" value="QDT14324.1"/>
    <property type="molecule type" value="Genomic_DNA"/>
</dbReference>
<evidence type="ECO:0000256" key="3">
    <source>
        <dbReference type="ARBA" id="ARBA00022475"/>
    </source>
</evidence>
<dbReference type="KEGG" id="acaf:CA12_03960"/>
<dbReference type="PANTHER" id="PTHR34582">
    <property type="entry name" value="UPF0702 TRANSMEMBRANE PROTEIN YCAP"/>
    <property type="match status" value="1"/>
</dbReference>
<gene>
    <name evidence="10" type="ORF">CA12_03960</name>
</gene>
<sequence>MPDAASVTPQDPGSAASGDWLWAPPGDVLKVVALSALAFLIVALLFRLAGTRAAGQMNNFDWIVTVAQGAIVGSVALGANTSLVEGAAAVVTLLGLQYAMNWLAARNTRFRSAIFSHPILLYHDGSFLSAEMKRQRVNEGEVRGAVRSAGIGSWAEVGAVVLEPGGKFSVLPKANPDDEDDLLTGVERPAD</sequence>
<feature type="transmembrane region" description="Helical" evidence="8">
    <location>
        <begin position="28"/>
        <end position="48"/>
    </location>
</feature>
<protein>
    <recommendedName>
        <fullName evidence="9">YetF C-terminal domain-containing protein</fullName>
    </recommendedName>
</protein>
<dbReference type="Pfam" id="PF04239">
    <property type="entry name" value="DUF421"/>
    <property type="match status" value="1"/>
</dbReference>
<dbReference type="RefSeq" id="WP_145357062.1">
    <property type="nucleotide sequence ID" value="NZ_CP036265.1"/>
</dbReference>
<keyword evidence="4 8" id="KW-0812">Transmembrane</keyword>
<feature type="domain" description="YetF C-terminal" evidence="9">
    <location>
        <begin position="106"/>
        <end position="176"/>
    </location>
</feature>
<dbReference type="Gene3D" id="3.30.240.20">
    <property type="entry name" value="bsu07140 like domains"/>
    <property type="match status" value="1"/>
</dbReference>
<evidence type="ECO:0000256" key="6">
    <source>
        <dbReference type="ARBA" id="ARBA00023136"/>
    </source>
</evidence>
<comment type="similarity">
    <text evidence="2">Belongs to the UPF0702 family.</text>
</comment>
<evidence type="ECO:0000256" key="1">
    <source>
        <dbReference type="ARBA" id="ARBA00004651"/>
    </source>
</evidence>
<proteinExistence type="inferred from homology"/>
<evidence type="ECO:0000256" key="5">
    <source>
        <dbReference type="ARBA" id="ARBA00022989"/>
    </source>
</evidence>
<organism evidence="10 11">
    <name type="scientific">Alienimonas californiensis</name>
    <dbReference type="NCBI Taxonomy" id="2527989"/>
    <lineage>
        <taxon>Bacteria</taxon>
        <taxon>Pseudomonadati</taxon>
        <taxon>Planctomycetota</taxon>
        <taxon>Planctomycetia</taxon>
        <taxon>Planctomycetales</taxon>
        <taxon>Planctomycetaceae</taxon>
        <taxon>Alienimonas</taxon>
    </lineage>
</organism>
<accession>A0A517P4M7</accession>
<evidence type="ECO:0000256" key="7">
    <source>
        <dbReference type="SAM" id="MobiDB-lite"/>
    </source>
</evidence>
<evidence type="ECO:0000313" key="10">
    <source>
        <dbReference type="EMBL" id="QDT14324.1"/>
    </source>
</evidence>
<comment type="subcellular location">
    <subcellularLocation>
        <location evidence="1">Cell membrane</location>
        <topology evidence="1">Multi-pass membrane protein</topology>
    </subcellularLocation>
</comment>
<feature type="transmembrane region" description="Helical" evidence="8">
    <location>
        <begin position="60"/>
        <end position="80"/>
    </location>
</feature>
<evidence type="ECO:0000256" key="2">
    <source>
        <dbReference type="ARBA" id="ARBA00006448"/>
    </source>
</evidence>